<evidence type="ECO:0000313" key="3">
    <source>
        <dbReference type="EMBL" id="CAE0457971.1"/>
    </source>
</evidence>
<gene>
    <name evidence="3" type="ORF">CDEB00056_LOCUS2812</name>
</gene>
<feature type="compositionally biased region" description="Basic and acidic residues" evidence="1">
    <location>
        <begin position="173"/>
        <end position="182"/>
    </location>
</feature>
<feature type="compositionally biased region" description="Basic residues" evidence="1">
    <location>
        <begin position="102"/>
        <end position="116"/>
    </location>
</feature>
<feature type="chain" id="PRO_5030655116" description="DUF218 domain-containing protein" evidence="2">
    <location>
        <begin position="22"/>
        <end position="700"/>
    </location>
</feature>
<evidence type="ECO:0000256" key="2">
    <source>
        <dbReference type="SAM" id="SignalP"/>
    </source>
</evidence>
<proteinExistence type="predicted"/>
<feature type="signal peptide" evidence="2">
    <location>
        <begin position="1"/>
        <end position="21"/>
    </location>
</feature>
<evidence type="ECO:0000256" key="1">
    <source>
        <dbReference type="SAM" id="MobiDB-lite"/>
    </source>
</evidence>
<name>A0A7S3V5C3_9STRA</name>
<feature type="region of interest" description="Disordered" evidence="1">
    <location>
        <begin position="94"/>
        <end position="116"/>
    </location>
</feature>
<evidence type="ECO:0008006" key="4">
    <source>
        <dbReference type="Google" id="ProtNLM"/>
    </source>
</evidence>
<feature type="compositionally biased region" description="Polar residues" evidence="1">
    <location>
        <begin position="218"/>
        <end position="231"/>
    </location>
</feature>
<organism evidence="3">
    <name type="scientific">Chaetoceros debilis</name>
    <dbReference type="NCBI Taxonomy" id="122233"/>
    <lineage>
        <taxon>Eukaryota</taxon>
        <taxon>Sar</taxon>
        <taxon>Stramenopiles</taxon>
        <taxon>Ochrophyta</taxon>
        <taxon>Bacillariophyta</taxon>
        <taxon>Coscinodiscophyceae</taxon>
        <taxon>Chaetocerotophycidae</taxon>
        <taxon>Chaetocerotales</taxon>
        <taxon>Chaetocerotaceae</taxon>
        <taxon>Chaetoceros</taxon>
    </lineage>
</organism>
<accession>A0A7S3V5C3</accession>
<keyword evidence="2" id="KW-0732">Signal</keyword>
<dbReference type="EMBL" id="HBIO01004103">
    <property type="protein sequence ID" value="CAE0457971.1"/>
    <property type="molecule type" value="Transcribed_RNA"/>
</dbReference>
<feature type="compositionally biased region" description="Polar residues" evidence="1">
    <location>
        <begin position="183"/>
        <end position="210"/>
    </location>
</feature>
<dbReference type="AlphaFoldDB" id="A0A7S3V5C3"/>
<protein>
    <recommendedName>
        <fullName evidence="4">DUF218 domain-containing protein</fullName>
    </recommendedName>
</protein>
<reference evidence="3" key="1">
    <citation type="submission" date="2021-01" db="EMBL/GenBank/DDBJ databases">
        <authorList>
            <person name="Corre E."/>
            <person name="Pelletier E."/>
            <person name="Niang G."/>
            <person name="Scheremetjew M."/>
            <person name="Finn R."/>
            <person name="Kale V."/>
            <person name="Holt S."/>
            <person name="Cochrane G."/>
            <person name="Meng A."/>
            <person name="Brown T."/>
            <person name="Cohen L."/>
        </authorList>
    </citation>
    <scope>NUCLEOTIDE SEQUENCE</scope>
    <source>
        <strain evidence="3">MM31A-1</strain>
    </source>
</reference>
<sequence>MEVRMLLPIITFAVLSRCASSFTIRTSSPSIMVDSLRRGSRSDSAPNCYLESKLRRYPIPVDKHMNIVAYRGELYHSSRMFAIVTRLHQAMSSEDIKNEKTKKSRKRRTSTAVTAKKRTRTKLKITKEKNISAGHQIISSIDDDELIKDPQADLPMPSSKGIARLSRAVAKASADREKKGQKDSSMLRSKNSMSTAPVTSHSAPAESPNSRFEDYPKYTNTRPRKSTNNFYGGNDDNIDDHKRRVKSLTQLTRVIDSQLYANGPRGTRRGDYPKLDGLVQNARDNMMSLLGFNQVQGDWKIHSSTSTYNVAIVFGKELVRDQVTVEYASRIRTLARLFKNEPEFHPSLVCFCGGIADGSHVANSDAGYIFFRHMCEAQGIDLNGVEICIDNKSRSDDEAINSVTEEIKSTYIPKWLSRSPTTTDTMQKSIDMHFTLISTEYHLCNINDVHHRSPERSLLNAMENIGDSFTGNRNYSVQQKANAGRSSNDFFIYYDDDENGSFGDANISSGEQGVLKSNHPAVRGLVKTSWSFQYATYPYIYAKSDSTVFLGKCFLLGEELMPLLVNMKGVVEQREFFQRDNYLMLASIRRSLVEHIEALHKPSHSTKKAMKNELRRIKDVHGNERDVIRILEGALLSLGRCCDMVKPAGLHVGSVTKDDWKRALRSLEHSMSEIRTYCDPDRPLLPSEWGKLVGDDSHRD</sequence>
<feature type="region of interest" description="Disordered" evidence="1">
    <location>
        <begin position="148"/>
        <end position="239"/>
    </location>
</feature>